<keyword evidence="4" id="KW-1185">Reference proteome</keyword>
<dbReference type="CDD" id="cd00201">
    <property type="entry name" value="WW"/>
    <property type="match status" value="2"/>
</dbReference>
<dbReference type="PANTHER" id="PTHR11864:SF30">
    <property type="entry name" value="PRE-MRNA-SPLICING FACTOR URN1"/>
    <property type="match status" value="1"/>
</dbReference>
<dbReference type="SMART" id="SM00441">
    <property type="entry name" value="FF"/>
    <property type="match status" value="1"/>
</dbReference>
<feature type="compositionally biased region" description="Acidic residues" evidence="1">
    <location>
        <begin position="197"/>
        <end position="210"/>
    </location>
</feature>
<dbReference type="InParanoid" id="C5DVV7"/>
<evidence type="ECO:0000313" key="3">
    <source>
        <dbReference type="EMBL" id="CAR27926.1"/>
    </source>
</evidence>
<evidence type="ECO:0000259" key="2">
    <source>
        <dbReference type="PROSITE" id="PS50020"/>
    </source>
</evidence>
<dbReference type="Pfam" id="PF00397">
    <property type="entry name" value="WW"/>
    <property type="match status" value="1"/>
</dbReference>
<dbReference type="Proteomes" id="UP000008536">
    <property type="component" value="Chromosome D"/>
</dbReference>
<dbReference type="STRING" id="559307.C5DVV7"/>
<dbReference type="SUPFAM" id="SSF81698">
    <property type="entry name" value="FF domain"/>
    <property type="match status" value="1"/>
</dbReference>
<dbReference type="InterPro" id="IPR039726">
    <property type="entry name" value="Prp40-like"/>
</dbReference>
<dbReference type="EMBL" id="CU928176">
    <property type="protein sequence ID" value="CAR27926.1"/>
    <property type="molecule type" value="Genomic_DNA"/>
</dbReference>
<feature type="compositionally biased region" description="Basic and acidic residues" evidence="1">
    <location>
        <begin position="161"/>
        <end position="177"/>
    </location>
</feature>
<name>C5DVV7_ZYGRC</name>
<dbReference type="SUPFAM" id="SSF51045">
    <property type="entry name" value="WW domain"/>
    <property type="match status" value="2"/>
</dbReference>
<evidence type="ECO:0000256" key="1">
    <source>
        <dbReference type="SAM" id="MobiDB-lite"/>
    </source>
</evidence>
<dbReference type="Gene3D" id="1.10.10.440">
    <property type="entry name" value="FF domain"/>
    <property type="match status" value="1"/>
</dbReference>
<dbReference type="InterPro" id="IPR036020">
    <property type="entry name" value="WW_dom_sf"/>
</dbReference>
<dbReference type="GO" id="GO:0071004">
    <property type="term" value="C:U2-type prespliceosome"/>
    <property type="evidence" value="ECO:0007669"/>
    <property type="project" value="TreeGrafter"/>
</dbReference>
<feature type="domain" description="WW" evidence="2">
    <location>
        <begin position="1"/>
        <end position="32"/>
    </location>
</feature>
<dbReference type="PROSITE" id="PS50020">
    <property type="entry name" value="WW_DOMAIN_2"/>
    <property type="match status" value="2"/>
</dbReference>
<dbReference type="Pfam" id="PF01846">
    <property type="entry name" value="FF"/>
    <property type="match status" value="1"/>
</dbReference>
<evidence type="ECO:0000313" key="4">
    <source>
        <dbReference type="Proteomes" id="UP000008536"/>
    </source>
</evidence>
<dbReference type="Gene3D" id="2.20.70.10">
    <property type="match status" value="2"/>
</dbReference>
<dbReference type="HOGENOM" id="CLU_039649_0_0_1"/>
<reference evidence="3 4" key="1">
    <citation type="journal article" date="2009" name="Genome Res.">
        <title>Comparative genomics of protoploid Saccharomycetaceae.</title>
        <authorList>
            <consortium name="The Genolevures Consortium"/>
            <person name="Souciet J.-L."/>
            <person name="Dujon B."/>
            <person name="Gaillardin C."/>
            <person name="Johnston M."/>
            <person name="Baret P.V."/>
            <person name="Cliften P."/>
            <person name="Sherman D.J."/>
            <person name="Weissenbach J."/>
            <person name="Westhof E."/>
            <person name="Wincker P."/>
            <person name="Jubin C."/>
            <person name="Poulain J."/>
            <person name="Barbe V."/>
            <person name="Segurens B."/>
            <person name="Artiguenave F."/>
            <person name="Anthouard V."/>
            <person name="Vacherie B."/>
            <person name="Val M.-E."/>
            <person name="Fulton R.S."/>
            <person name="Minx P."/>
            <person name="Wilson R."/>
            <person name="Durrens P."/>
            <person name="Jean G."/>
            <person name="Marck C."/>
            <person name="Martin T."/>
            <person name="Nikolski M."/>
            <person name="Rolland T."/>
            <person name="Seret M.-L."/>
            <person name="Casaregola S."/>
            <person name="Despons L."/>
            <person name="Fairhead C."/>
            <person name="Fischer G."/>
            <person name="Lafontaine I."/>
            <person name="Leh V."/>
            <person name="Lemaire M."/>
            <person name="de Montigny J."/>
            <person name="Neuveglise C."/>
            <person name="Thierry A."/>
            <person name="Blanc-Lenfle I."/>
            <person name="Bleykasten C."/>
            <person name="Diffels J."/>
            <person name="Fritsch E."/>
            <person name="Frangeul L."/>
            <person name="Goeffon A."/>
            <person name="Jauniaux N."/>
            <person name="Kachouri-Lafond R."/>
            <person name="Payen C."/>
            <person name="Potier S."/>
            <person name="Pribylova L."/>
            <person name="Ozanne C."/>
            <person name="Richard G.-F."/>
            <person name="Sacerdot C."/>
            <person name="Straub M.-L."/>
            <person name="Talla E."/>
        </authorList>
    </citation>
    <scope>NUCLEOTIDE SEQUENCE [LARGE SCALE GENOMIC DNA]</scope>
    <source>
        <strain evidence="3 4">ATCC 2623 / CBS 732 / BCRC 21506 / NBRC 1130 / NCYC 568 / NRRL Y-229</strain>
    </source>
</reference>
<dbReference type="SMART" id="SM00456">
    <property type="entry name" value="WW"/>
    <property type="match status" value="2"/>
</dbReference>
<dbReference type="AlphaFoldDB" id="C5DVV7"/>
<dbReference type="InterPro" id="IPR036517">
    <property type="entry name" value="FF_domain_sf"/>
</dbReference>
<dbReference type="GO" id="GO:0005685">
    <property type="term" value="C:U1 snRNP"/>
    <property type="evidence" value="ECO:0007669"/>
    <property type="project" value="TreeGrafter"/>
</dbReference>
<dbReference type="InterPro" id="IPR002713">
    <property type="entry name" value="FF_domain"/>
</dbReference>
<feature type="region of interest" description="Disordered" evidence="1">
    <location>
        <begin position="136"/>
        <end position="224"/>
    </location>
</feature>
<organism evidence="3 4">
    <name type="scientific">Zygosaccharomyces rouxii (strain ATCC 2623 / CBS 732 / NBRC 1130 / NCYC 568 / NRRL Y-229)</name>
    <dbReference type="NCBI Taxonomy" id="559307"/>
    <lineage>
        <taxon>Eukaryota</taxon>
        <taxon>Fungi</taxon>
        <taxon>Dikarya</taxon>
        <taxon>Ascomycota</taxon>
        <taxon>Saccharomycotina</taxon>
        <taxon>Saccharomycetes</taxon>
        <taxon>Saccharomycetales</taxon>
        <taxon>Saccharomycetaceae</taxon>
        <taxon>Zygosaccharomyces</taxon>
    </lineage>
</organism>
<dbReference type="PROSITE" id="PS01159">
    <property type="entry name" value="WW_DOMAIN_1"/>
    <property type="match status" value="1"/>
</dbReference>
<feature type="compositionally biased region" description="Basic and acidic residues" evidence="1">
    <location>
        <begin position="136"/>
        <end position="153"/>
    </location>
</feature>
<dbReference type="PANTHER" id="PTHR11864">
    <property type="entry name" value="PRE-MRNA-PROCESSING PROTEIN PRP40"/>
    <property type="match status" value="1"/>
</dbReference>
<protein>
    <submittedName>
        <fullName evidence="3">ZYRO0D09768p</fullName>
    </submittedName>
</protein>
<accession>C5DVV7</accession>
<proteinExistence type="predicted"/>
<gene>
    <name evidence="3" type="ordered locus">ZYRO0D09768g</name>
</gene>
<dbReference type="InterPro" id="IPR001202">
    <property type="entry name" value="WW_dom"/>
</dbReference>
<dbReference type="GO" id="GO:0003723">
    <property type="term" value="F:RNA binding"/>
    <property type="evidence" value="ECO:0007669"/>
    <property type="project" value="TreeGrafter"/>
</dbReference>
<dbReference type="GO" id="GO:0045292">
    <property type="term" value="P:mRNA cis splicing, via spliceosome"/>
    <property type="evidence" value="ECO:0007669"/>
    <property type="project" value="InterPro"/>
</dbReference>
<dbReference type="KEGG" id="zro:ZYRO0D09768g"/>
<sequence length="460" mass="53516">MARIWREYVAPDGRKYYYNAVTKQSTWHKPESLDEMDENRGVKRFKKIESKPHVALELYHGWHLVICDTGKKFYYNVETNESAWNLPDEGSRNLIDALDKNKLVALIGLARGYSPGGLHIYEELVTDLVKLRQEREAKRAEGDQEKDEATGEEVKDEDEEKDKANGEEVKEEDRDQNDGEDNDAQNGLVAGYSSSSESEDEGEGEGEGEEPLNIPITESVEEPVDISGDKKALWDLFTRYDLNPYSAWPFEMKKIRDDPDFLRVLDDSVREDVFEEWCAHAISGDQVEPVDEIKSEDFDEEEDLEPTKYHYLAHIVSKSNITPTTIFMDIKNDNKSSFKKYNIKDFLTSKKDQESFVSKLLFYYKRMKLEERKEVFVQLLKQNGKTIEENLSNDMDKVRHCLAQEIDSNDPYAVETKLFKMEKFMGLWGNLSDLVEEPKYYILGIRDKMLELNDYLKIYV</sequence>
<dbReference type="FunCoup" id="C5DVV7">
    <property type="interactions" value="179"/>
</dbReference>
<feature type="domain" description="WW" evidence="2">
    <location>
        <begin position="56"/>
        <end position="89"/>
    </location>
</feature>